<evidence type="ECO:0000313" key="2">
    <source>
        <dbReference type="EMBL" id="RVW92463.1"/>
    </source>
</evidence>
<dbReference type="AlphaFoldDB" id="A0A438I6Z7"/>
<evidence type="ECO:0000259" key="1">
    <source>
        <dbReference type="Pfam" id="PF07727"/>
    </source>
</evidence>
<feature type="domain" description="Reverse transcriptase Ty1/copia-type" evidence="1">
    <location>
        <begin position="273"/>
        <end position="345"/>
    </location>
</feature>
<organism evidence="2 3">
    <name type="scientific">Vitis vinifera</name>
    <name type="common">Grape</name>
    <dbReference type="NCBI Taxonomy" id="29760"/>
    <lineage>
        <taxon>Eukaryota</taxon>
        <taxon>Viridiplantae</taxon>
        <taxon>Streptophyta</taxon>
        <taxon>Embryophyta</taxon>
        <taxon>Tracheophyta</taxon>
        <taxon>Spermatophyta</taxon>
        <taxon>Magnoliopsida</taxon>
        <taxon>eudicotyledons</taxon>
        <taxon>Gunneridae</taxon>
        <taxon>Pentapetalae</taxon>
        <taxon>rosids</taxon>
        <taxon>Vitales</taxon>
        <taxon>Vitaceae</taxon>
        <taxon>Viteae</taxon>
        <taxon>Vitis</taxon>
    </lineage>
</organism>
<dbReference type="InterPro" id="IPR013103">
    <property type="entry name" value="RVT_2"/>
</dbReference>
<comment type="caution">
    <text evidence="2">The sequence shown here is derived from an EMBL/GenBank/DDBJ whole genome shotgun (WGS) entry which is preliminary data.</text>
</comment>
<sequence length="418" mass="47709">MVPGLSNNSLKSRVKMGYKFGAIAEPEEIDPKDAMWDAENSTVMSWLLNLILPEISRRLRLLPTTKEIWHSVNQIYSKIGVAAQIYEPKVQIHWTRTSVKLKNFLGFERLFEFLAGLNLELDQKEESRLIGMAYGVTIVTTLGTLEMNVGSFMESPKTFKRWKANNLRCTGSSCGSHRHPTGQEDDWTCWGKKWTLLPKMTMKCGNLVSQVLGTSSTLALPMDSTLPMLNQSSMLDQSPNRLHSQSFNELDQENQGMDNTVTATNFDNLPECILHDDLEEDVYMDRPPGFETKAFENKVCKLKKALYRFKQSPRAWFGRFTKSMLKRRYHQSQGDHALFIKHSTNRKFGITDLGRLKYFLGIEVARAMDRIVISQYKYIKDLLMEIGLLGCKPAETPIEQNHKLGGSKEELMVDSGAY</sequence>
<dbReference type="Pfam" id="PF07727">
    <property type="entry name" value="RVT_2"/>
    <property type="match status" value="1"/>
</dbReference>
<dbReference type="Proteomes" id="UP000288805">
    <property type="component" value="Unassembled WGS sequence"/>
</dbReference>
<reference evidence="2 3" key="1">
    <citation type="journal article" date="2018" name="PLoS Genet.">
        <title>Population sequencing reveals clonal diversity and ancestral inbreeding in the grapevine cultivar Chardonnay.</title>
        <authorList>
            <person name="Roach M.J."/>
            <person name="Johnson D.L."/>
            <person name="Bohlmann J."/>
            <person name="van Vuuren H.J."/>
            <person name="Jones S.J."/>
            <person name="Pretorius I.S."/>
            <person name="Schmidt S.A."/>
            <person name="Borneman A.R."/>
        </authorList>
    </citation>
    <scope>NUCLEOTIDE SEQUENCE [LARGE SCALE GENOMIC DNA]</scope>
    <source>
        <strain evidence="3">cv. Chardonnay</strain>
        <tissue evidence="2">Leaf</tissue>
    </source>
</reference>
<dbReference type="EMBL" id="QGNW01000137">
    <property type="protein sequence ID" value="RVW92463.1"/>
    <property type="molecule type" value="Genomic_DNA"/>
</dbReference>
<gene>
    <name evidence="2" type="primary">RE1_349</name>
    <name evidence="2" type="ORF">CK203_042710</name>
</gene>
<evidence type="ECO:0000313" key="3">
    <source>
        <dbReference type="Proteomes" id="UP000288805"/>
    </source>
</evidence>
<name>A0A438I6Z7_VITVI</name>
<protein>
    <submittedName>
        <fullName evidence="2">Retrovirus-related Pol polyprotein from transposon RE1</fullName>
    </submittedName>
</protein>
<proteinExistence type="predicted"/>
<accession>A0A438I6Z7</accession>